<dbReference type="SUPFAM" id="SSF51569">
    <property type="entry name" value="Aldolase"/>
    <property type="match status" value="1"/>
</dbReference>
<dbReference type="PANTHER" id="PTHR12128:SF66">
    <property type="entry name" value="4-HYDROXY-2-OXOGLUTARATE ALDOLASE, MITOCHONDRIAL"/>
    <property type="match status" value="1"/>
</dbReference>
<dbReference type="InterPro" id="IPR002220">
    <property type="entry name" value="DapA-like"/>
</dbReference>
<reference evidence="4 5" key="1">
    <citation type="journal article" date="2024" name="Science">
        <title>Giant polyketide synthase enzymes in the biosynthesis of giant marine polyether toxins.</title>
        <authorList>
            <person name="Fallon T.R."/>
            <person name="Shende V.V."/>
            <person name="Wierzbicki I.H."/>
            <person name="Pendleton A.L."/>
            <person name="Watervoot N.F."/>
            <person name="Auber R.P."/>
            <person name="Gonzalez D.J."/>
            <person name="Wisecaver J.H."/>
            <person name="Moore B.S."/>
        </authorList>
    </citation>
    <scope>NUCLEOTIDE SEQUENCE [LARGE SCALE GENOMIC DNA]</scope>
    <source>
        <strain evidence="4 5">12B1</strain>
    </source>
</reference>
<dbReference type="SMART" id="SM01130">
    <property type="entry name" value="DHDPS"/>
    <property type="match status" value="1"/>
</dbReference>
<evidence type="ECO:0000256" key="3">
    <source>
        <dbReference type="PIRSR" id="PIRSR001365-2"/>
    </source>
</evidence>
<dbReference type="Proteomes" id="UP001515480">
    <property type="component" value="Unassembled WGS sequence"/>
</dbReference>
<dbReference type="GO" id="GO:0005829">
    <property type="term" value="C:cytosol"/>
    <property type="evidence" value="ECO:0007669"/>
    <property type="project" value="TreeGrafter"/>
</dbReference>
<accession>A0AB34JB36</accession>
<keyword evidence="5" id="KW-1185">Reference proteome</keyword>
<evidence type="ECO:0000256" key="1">
    <source>
        <dbReference type="ARBA" id="ARBA00023239"/>
    </source>
</evidence>
<protein>
    <recommendedName>
        <fullName evidence="6">4-hydroxy-tetrahydrodipicolinate synthase</fullName>
    </recommendedName>
</protein>
<dbReference type="Pfam" id="PF00701">
    <property type="entry name" value="DHDPS"/>
    <property type="match status" value="1"/>
</dbReference>
<dbReference type="PRINTS" id="PR00146">
    <property type="entry name" value="DHPICSNTHASE"/>
</dbReference>
<feature type="binding site" evidence="3">
    <location>
        <position position="237"/>
    </location>
    <ligand>
        <name>pyruvate</name>
        <dbReference type="ChEBI" id="CHEBI:15361"/>
    </ligand>
</feature>
<gene>
    <name evidence="4" type="ORF">AB1Y20_002603</name>
</gene>
<comment type="similarity">
    <text evidence="2">Belongs to the DapA family.</text>
</comment>
<evidence type="ECO:0008006" key="6">
    <source>
        <dbReference type="Google" id="ProtNLM"/>
    </source>
</evidence>
<organism evidence="4 5">
    <name type="scientific">Prymnesium parvum</name>
    <name type="common">Toxic golden alga</name>
    <dbReference type="NCBI Taxonomy" id="97485"/>
    <lineage>
        <taxon>Eukaryota</taxon>
        <taxon>Haptista</taxon>
        <taxon>Haptophyta</taxon>
        <taxon>Prymnesiophyceae</taxon>
        <taxon>Prymnesiales</taxon>
        <taxon>Prymnesiaceae</taxon>
        <taxon>Prymnesium</taxon>
    </lineage>
</organism>
<evidence type="ECO:0000313" key="4">
    <source>
        <dbReference type="EMBL" id="KAL1515990.1"/>
    </source>
</evidence>
<comment type="caution">
    <text evidence="4">The sequence shown here is derived from an EMBL/GenBank/DDBJ whole genome shotgun (WGS) entry which is preliminary data.</text>
</comment>
<dbReference type="PIRSF" id="PIRSF001365">
    <property type="entry name" value="DHDPS"/>
    <property type="match status" value="1"/>
</dbReference>
<dbReference type="AlphaFoldDB" id="A0AB34JB36"/>
<dbReference type="Gene3D" id="3.20.20.70">
    <property type="entry name" value="Aldolase class I"/>
    <property type="match status" value="1"/>
</dbReference>
<dbReference type="GO" id="GO:0008840">
    <property type="term" value="F:4-hydroxy-tetrahydrodipicolinate synthase activity"/>
    <property type="evidence" value="ECO:0007669"/>
    <property type="project" value="TreeGrafter"/>
</dbReference>
<dbReference type="InterPro" id="IPR013785">
    <property type="entry name" value="Aldolase_TIM"/>
</dbReference>
<evidence type="ECO:0000313" key="5">
    <source>
        <dbReference type="Proteomes" id="UP001515480"/>
    </source>
</evidence>
<dbReference type="CDD" id="cd00408">
    <property type="entry name" value="DHDPS-like"/>
    <property type="match status" value="1"/>
</dbReference>
<keyword evidence="1 2" id="KW-0456">Lyase</keyword>
<dbReference type="PANTHER" id="PTHR12128">
    <property type="entry name" value="DIHYDRODIPICOLINATE SYNTHASE"/>
    <property type="match status" value="1"/>
</dbReference>
<sequence length="339" mass="36050">MRAAFPSPRLRLRPPFPSRAASIFRGVFPILATPFHPDESLDLDGFRAAVRFMQRAGASGATIVGVLGESNRMTDAERAALIRTAVDAVDGAAFPICVGTSHTGTAATVALSRMAQELGASAVMVTPAKEPTPPADDALVALYSRVADACPGLPIVLQDHPASTQVHMAPRLVARIAHEVPAVACIKLESLPTPARIAALRRLWATELPPGGDCTILTGLGALYGGFDMEQGTDGFMTGFAFPEVLAAMNNAAQAGDMEHAHALYAKYLPMMVFEQQPGVAVRKQLYQLRGLISSPHVRHPGNNISPTLKAALELQVQRTFAGVDITKPLPPELFRKPV</sequence>
<name>A0AB34JB36_PRYPA</name>
<evidence type="ECO:0000256" key="2">
    <source>
        <dbReference type="PIRNR" id="PIRNR001365"/>
    </source>
</evidence>
<proteinExistence type="inferred from homology"/>
<dbReference type="EMBL" id="JBGBPQ010000011">
    <property type="protein sequence ID" value="KAL1515990.1"/>
    <property type="molecule type" value="Genomic_DNA"/>
</dbReference>